<dbReference type="KEGG" id="nib:GU926_02460"/>
<reference evidence="1 2" key="1">
    <citation type="submission" date="2020-01" db="EMBL/GenBank/DDBJ databases">
        <authorList>
            <person name="Kim M."/>
        </authorList>
    </citation>
    <scope>NUCLEOTIDE SEQUENCE [LARGE SCALE GENOMIC DNA]</scope>
    <source>
        <strain evidence="1 2">BT10</strain>
    </source>
</reference>
<dbReference type="InterPro" id="IPR036249">
    <property type="entry name" value="Thioredoxin-like_sf"/>
</dbReference>
<dbReference type="AlphaFoldDB" id="A0A6P1NVK3"/>
<gene>
    <name evidence="1" type="ORF">GU926_02460</name>
</gene>
<dbReference type="Proteomes" id="UP000464214">
    <property type="component" value="Chromosome"/>
</dbReference>
<accession>A0A6P1NVK3</accession>
<dbReference type="EMBL" id="CP047897">
    <property type="protein sequence ID" value="QHL86364.1"/>
    <property type="molecule type" value="Genomic_DNA"/>
</dbReference>
<dbReference type="SUPFAM" id="SSF52833">
    <property type="entry name" value="Thioredoxin-like"/>
    <property type="match status" value="1"/>
</dbReference>
<organism evidence="1 2">
    <name type="scientific">Nibribacter ruber</name>
    <dbReference type="NCBI Taxonomy" id="2698458"/>
    <lineage>
        <taxon>Bacteria</taxon>
        <taxon>Pseudomonadati</taxon>
        <taxon>Bacteroidota</taxon>
        <taxon>Cytophagia</taxon>
        <taxon>Cytophagales</taxon>
        <taxon>Hymenobacteraceae</taxon>
        <taxon>Nibribacter</taxon>
    </lineage>
</organism>
<sequence length="207" mass="23440">MNSILIMALINPMTYSSYRTLVETLAEEGSTTGLEQTDERIAFTKLNLQRMKRVEKQFAMLPEMATLLQKHQPHWRWLLLVESWCGDGAQTIPAIASIAQSVPTIELLIVPRDENQSLMNSCLTNGSRAIPKLICENHHTGERLFTWGPRPAAIQEKLVQYKAENPGATHEEYMTQVHGWYAKDRSAALQQDLLALMEQILEPAQVV</sequence>
<keyword evidence="2" id="KW-1185">Reference proteome</keyword>
<dbReference type="Pfam" id="PF14595">
    <property type="entry name" value="Thioredoxin_9"/>
    <property type="match status" value="1"/>
</dbReference>
<evidence type="ECO:0000313" key="2">
    <source>
        <dbReference type="Proteomes" id="UP000464214"/>
    </source>
</evidence>
<evidence type="ECO:0000313" key="1">
    <source>
        <dbReference type="EMBL" id="QHL86364.1"/>
    </source>
</evidence>
<name>A0A6P1NVK3_9BACT</name>
<dbReference type="Gene3D" id="3.40.30.10">
    <property type="entry name" value="Glutaredoxin"/>
    <property type="match status" value="1"/>
</dbReference>
<proteinExistence type="predicted"/>
<protein>
    <submittedName>
        <fullName evidence="1">Thioredoxin family protein</fullName>
    </submittedName>
</protein>